<keyword evidence="2" id="KW-0662">Pyridine nucleotide biosynthesis</keyword>
<comment type="similarity">
    <text evidence="1">Belongs to the isochorismatase family.</text>
</comment>
<dbReference type="GO" id="GO:0019363">
    <property type="term" value="P:pyridine nucleotide biosynthetic process"/>
    <property type="evidence" value="ECO:0007669"/>
    <property type="project" value="UniProtKB-KW"/>
</dbReference>
<dbReference type="AlphaFoldDB" id="A0A0A0B9U9"/>
<dbReference type="EMBL" id="AXNT01000030">
    <property type="protein sequence ID" value="KGM02943.1"/>
    <property type="molecule type" value="Genomic_DNA"/>
</dbReference>
<name>A0A0A0B9U9_9CELL</name>
<dbReference type="InterPro" id="IPR000868">
    <property type="entry name" value="Isochorismatase-like_dom"/>
</dbReference>
<dbReference type="SUPFAM" id="SSF52499">
    <property type="entry name" value="Isochorismatase-like hydrolases"/>
    <property type="match status" value="1"/>
</dbReference>
<dbReference type="InterPro" id="IPR036380">
    <property type="entry name" value="Isochorismatase-like_sf"/>
</dbReference>
<dbReference type="GO" id="GO:0046872">
    <property type="term" value="F:metal ion binding"/>
    <property type="evidence" value="ECO:0007669"/>
    <property type="project" value="UniProtKB-KW"/>
</dbReference>
<sequence length="208" mass="21176">MTTQPPTLALVVVDVEVCFAEGGTLPVAGGAAVAAAVTAHLAAHPQRYTRVVASRDWHDPLPGTNDGHFASPGTAPDYVRTWPEHGVAGTPDAEYHPDLRLPAGTVHVVKGMGRADYSAFDGVQLDTLGTGAPRGVLDALAGVEVVEVVGIATDHCVRATALAAAEAGFRVRVLTDLTAGVAVPTTIAALTELAQAGVELTTSTAVTS</sequence>
<keyword evidence="4" id="KW-0378">Hydrolase</keyword>
<reference evidence="9 10" key="1">
    <citation type="submission" date="2013-10" db="EMBL/GenBank/DDBJ databases">
        <authorList>
            <person name="Wang G."/>
            <person name="Zhuang W."/>
        </authorList>
    </citation>
    <scope>NUCLEOTIDE SEQUENCE [LARGE SCALE GENOMIC DNA]</scope>
    <source>
        <strain evidence="9 10">DSM 20118</strain>
    </source>
</reference>
<evidence type="ECO:0000256" key="6">
    <source>
        <dbReference type="ARBA" id="ARBA00039017"/>
    </source>
</evidence>
<comment type="pathway">
    <text evidence="5">Cofactor biosynthesis; nicotinate biosynthesis; nicotinate from nicotinamide: step 1/1.</text>
</comment>
<evidence type="ECO:0000256" key="4">
    <source>
        <dbReference type="ARBA" id="ARBA00022801"/>
    </source>
</evidence>
<evidence type="ECO:0000256" key="1">
    <source>
        <dbReference type="ARBA" id="ARBA00006336"/>
    </source>
</evidence>
<dbReference type="Proteomes" id="UP000029833">
    <property type="component" value="Unassembled WGS sequence"/>
</dbReference>
<feature type="domain" description="Isochorismatase-like" evidence="8">
    <location>
        <begin position="9"/>
        <end position="204"/>
    </location>
</feature>
<evidence type="ECO:0000313" key="9">
    <source>
        <dbReference type="EMBL" id="KGM02943.1"/>
    </source>
</evidence>
<dbReference type="STRING" id="1408250.Q760_10445"/>
<protein>
    <recommendedName>
        <fullName evidence="6">nicotinamidase</fullName>
        <ecNumber evidence="6">3.5.1.19</ecNumber>
    </recommendedName>
    <alternativeName>
        <fullName evidence="7">Nicotinamide deamidase</fullName>
    </alternativeName>
</protein>
<dbReference type="EC" id="3.5.1.19" evidence="6"/>
<dbReference type="Pfam" id="PF00857">
    <property type="entry name" value="Isochorismatase"/>
    <property type="match status" value="1"/>
</dbReference>
<accession>A0A0A0B9U9</accession>
<dbReference type="Gene3D" id="3.40.50.850">
    <property type="entry name" value="Isochorismatase-like"/>
    <property type="match status" value="1"/>
</dbReference>
<dbReference type="GO" id="GO:0008936">
    <property type="term" value="F:nicotinamidase activity"/>
    <property type="evidence" value="ECO:0007669"/>
    <property type="project" value="UniProtKB-EC"/>
</dbReference>
<dbReference type="OrthoDB" id="9791276at2"/>
<evidence type="ECO:0000259" key="8">
    <source>
        <dbReference type="Pfam" id="PF00857"/>
    </source>
</evidence>
<keyword evidence="10" id="KW-1185">Reference proteome</keyword>
<gene>
    <name evidence="9" type="ORF">Q760_10445</name>
</gene>
<evidence type="ECO:0000256" key="7">
    <source>
        <dbReference type="ARBA" id="ARBA00043224"/>
    </source>
</evidence>
<evidence type="ECO:0000256" key="2">
    <source>
        <dbReference type="ARBA" id="ARBA00022642"/>
    </source>
</evidence>
<organism evidence="9 10">
    <name type="scientific">Cellulomonas cellasea DSM 20118</name>
    <dbReference type="NCBI Taxonomy" id="1408250"/>
    <lineage>
        <taxon>Bacteria</taxon>
        <taxon>Bacillati</taxon>
        <taxon>Actinomycetota</taxon>
        <taxon>Actinomycetes</taxon>
        <taxon>Micrococcales</taxon>
        <taxon>Cellulomonadaceae</taxon>
        <taxon>Cellulomonas</taxon>
    </lineage>
</organism>
<keyword evidence="3" id="KW-0479">Metal-binding</keyword>
<dbReference type="RefSeq" id="WP_034627138.1">
    <property type="nucleotide sequence ID" value="NZ_AXNT01000030.1"/>
</dbReference>
<proteinExistence type="inferred from homology"/>
<dbReference type="InterPro" id="IPR052347">
    <property type="entry name" value="Isochorismatase_Nicotinamidase"/>
</dbReference>
<evidence type="ECO:0000256" key="5">
    <source>
        <dbReference type="ARBA" id="ARBA00037900"/>
    </source>
</evidence>
<dbReference type="PANTHER" id="PTHR11080:SF2">
    <property type="entry name" value="LD05707P"/>
    <property type="match status" value="1"/>
</dbReference>
<evidence type="ECO:0000313" key="10">
    <source>
        <dbReference type="Proteomes" id="UP000029833"/>
    </source>
</evidence>
<evidence type="ECO:0000256" key="3">
    <source>
        <dbReference type="ARBA" id="ARBA00022723"/>
    </source>
</evidence>
<dbReference type="PANTHER" id="PTHR11080">
    <property type="entry name" value="PYRAZINAMIDASE/NICOTINAMIDASE"/>
    <property type="match status" value="1"/>
</dbReference>
<comment type="caution">
    <text evidence="9">The sequence shown here is derived from an EMBL/GenBank/DDBJ whole genome shotgun (WGS) entry which is preliminary data.</text>
</comment>